<evidence type="ECO:0000313" key="1">
    <source>
        <dbReference type="EMBL" id="VGO14646.1"/>
    </source>
</evidence>
<accession>A0A6C2U5H4</accession>
<dbReference type="Proteomes" id="UP000366872">
    <property type="component" value="Unassembled WGS sequence"/>
</dbReference>
<dbReference type="SUPFAM" id="SSF51126">
    <property type="entry name" value="Pectin lyase-like"/>
    <property type="match status" value="1"/>
</dbReference>
<dbReference type="AlphaFoldDB" id="A0A6C2U5H4"/>
<keyword evidence="2" id="KW-1185">Reference proteome</keyword>
<proteinExistence type="predicted"/>
<dbReference type="InterPro" id="IPR011050">
    <property type="entry name" value="Pectin_lyase_fold/virulence"/>
</dbReference>
<dbReference type="EMBL" id="CAAHFG010000002">
    <property type="protein sequence ID" value="VGO14646.1"/>
    <property type="molecule type" value="Genomic_DNA"/>
</dbReference>
<reference evidence="1 2" key="1">
    <citation type="submission" date="2019-04" db="EMBL/GenBank/DDBJ databases">
        <authorList>
            <person name="Van Vliet M D."/>
        </authorList>
    </citation>
    <scope>NUCLEOTIDE SEQUENCE [LARGE SCALE GENOMIC DNA]</scope>
    <source>
        <strain evidence="1 2">F1</strain>
    </source>
</reference>
<organism evidence="1 2">
    <name type="scientific">Pontiella desulfatans</name>
    <dbReference type="NCBI Taxonomy" id="2750659"/>
    <lineage>
        <taxon>Bacteria</taxon>
        <taxon>Pseudomonadati</taxon>
        <taxon>Kiritimatiellota</taxon>
        <taxon>Kiritimatiellia</taxon>
        <taxon>Kiritimatiellales</taxon>
        <taxon>Pontiellaceae</taxon>
        <taxon>Pontiella</taxon>
    </lineage>
</organism>
<dbReference type="RefSeq" id="WP_136080281.1">
    <property type="nucleotide sequence ID" value="NZ_CAAHFG010000002.1"/>
</dbReference>
<name>A0A6C2U5H4_PONDE</name>
<sequence length="312" mass="33337">MKNHIREVIKRHSGAWRQSAGLLLIPLLMVSHKANAISRMDVHGGSLFVGASLSVDELHVDAGAILGGPGMIDGNVTVEGTVNPAVSTPSPTTLTIAGNVDFLAGSTFRCHATSHTQCDKLDITGFVGGTCTVDPSKSSSAIPVNQWIIDASDGFYLLFSLTPADEADWAISTGDSIDLLLTHTTGDSDSNGLPDWYELEYFSVRTGTDPDGHGDDDGMTNGEELVAGTDPTDGSSTFALKLVYLGDDDFRVEWPSVAGRTYSIYFGEDVSLRTTPVFEDMSAQPPTNYLGLSNWSVLIDTTFIHGTVERTE</sequence>
<protein>
    <submittedName>
        <fullName evidence="1">Uncharacterized protein</fullName>
    </submittedName>
</protein>
<evidence type="ECO:0000313" key="2">
    <source>
        <dbReference type="Proteomes" id="UP000366872"/>
    </source>
</evidence>
<gene>
    <name evidence="1" type="ORF">PDESU_03211</name>
</gene>